<feature type="signal peptide" evidence="1">
    <location>
        <begin position="1"/>
        <end position="22"/>
    </location>
</feature>
<gene>
    <name evidence="2" type="ORF">IAD22_01540</name>
</gene>
<reference evidence="2" key="1">
    <citation type="submission" date="2020-10" db="EMBL/GenBank/DDBJ databases">
        <authorList>
            <person name="Gilroy R."/>
        </authorList>
    </citation>
    <scope>NUCLEOTIDE SEQUENCE</scope>
    <source>
        <strain evidence="2">ChiGjej1B1-1684</strain>
    </source>
</reference>
<evidence type="ECO:0008006" key="4">
    <source>
        <dbReference type="Google" id="ProtNLM"/>
    </source>
</evidence>
<organism evidence="2 3">
    <name type="scientific">Candidatus Limousia pullorum</name>
    <dbReference type="NCBI Taxonomy" id="2840860"/>
    <lineage>
        <taxon>Bacteria</taxon>
        <taxon>Bacillati</taxon>
        <taxon>Bacillota</taxon>
        <taxon>Clostridia</taxon>
        <taxon>Eubacteriales</taxon>
        <taxon>Oscillospiraceae</taxon>
        <taxon>Oscillospiraceae incertae sedis</taxon>
        <taxon>Candidatus Limousia</taxon>
    </lineage>
</organism>
<evidence type="ECO:0000313" key="2">
    <source>
        <dbReference type="EMBL" id="HIU49682.1"/>
    </source>
</evidence>
<dbReference type="PROSITE" id="PS51257">
    <property type="entry name" value="PROKAR_LIPOPROTEIN"/>
    <property type="match status" value="1"/>
</dbReference>
<reference evidence="2" key="2">
    <citation type="journal article" date="2021" name="PeerJ">
        <title>Extensive microbial diversity within the chicken gut microbiome revealed by metagenomics and culture.</title>
        <authorList>
            <person name="Gilroy R."/>
            <person name="Ravi A."/>
            <person name="Getino M."/>
            <person name="Pursley I."/>
            <person name="Horton D.L."/>
            <person name="Alikhan N.F."/>
            <person name="Baker D."/>
            <person name="Gharbi K."/>
            <person name="Hall N."/>
            <person name="Watson M."/>
            <person name="Adriaenssens E.M."/>
            <person name="Foster-Nyarko E."/>
            <person name="Jarju S."/>
            <person name="Secka A."/>
            <person name="Antonio M."/>
            <person name="Oren A."/>
            <person name="Chaudhuri R.R."/>
            <person name="La Ragione R."/>
            <person name="Hildebrand F."/>
            <person name="Pallen M.J."/>
        </authorList>
    </citation>
    <scope>NUCLEOTIDE SEQUENCE</scope>
    <source>
        <strain evidence="2">ChiGjej1B1-1684</strain>
    </source>
</reference>
<accession>A0A9D1LXC0</accession>
<dbReference type="EMBL" id="DVNG01000022">
    <property type="protein sequence ID" value="HIU49682.1"/>
    <property type="molecule type" value="Genomic_DNA"/>
</dbReference>
<evidence type="ECO:0000256" key="1">
    <source>
        <dbReference type="SAM" id="SignalP"/>
    </source>
</evidence>
<keyword evidence="1" id="KW-0732">Signal</keyword>
<proteinExistence type="predicted"/>
<sequence length="174" mass="20511">MKKRTCLLFMTMCLIVMSLLSGCGNNDKREIYKELNIEQAEKTYMHYAPTIKEDVKSVTDADVLEMCVVDQEETDRFNENFTDGKTKAEIYNPTDEMFKYLPDNTESCYIEKWIKEDESENYVYLEYIDDQQIQVGVTYNSHGMRDIYIYFRNESKYVSISDELAYEVLNFGGK</sequence>
<evidence type="ECO:0000313" key="3">
    <source>
        <dbReference type="Proteomes" id="UP000824118"/>
    </source>
</evidence>
<dbReference type="AlphaFoldDB" id="A0A9D1LXC0"/>
<protein>
    <recommendedName>
        <fullName evidence="4">Lipoprotein</fullName>
    </recommendedName>
</protein>
<name>A0A9D1LXC0_9FIRM</name>
<comment type="caution">
    <text evidence="2">The sequence shown here is derived from an EMBL/GenBank/DDBJ whole genome shotgun (WGS) entry which is preliminary data.</text>
</comment>
<feature type="chain" id="PRO_5038495825" description="Lipoprotein" evidence="1">
    <location>
        <begin position="23"/>
        <end position="174"/>
    </location>
</feature>
<dbReference type="Proteomes" id="UP000824118">
    <property type="component" value="Unassembled WGS sequence"/>
</dbReference>